<accession>A0A432MM82</accession>
<reference evidence="2 3" key="2">
    <citation type="submission" date="2019-01" db="EMBL/GenBank/DDBJ databases">
        <title>Tautonia sociabilis, a novel thermotolerant planctomycete of Isosphaeraceae family, isolated from a 4000 m deep subterranean habitat.</title>
        <authorList>
            <person name="Kovaleva O.L."/>
            <person name="Elcheninov A.G."/>
            <person name="Van Heerden E."/>
            <person name="Toshchakov S.V."/>
            <person name="Novikov A."/>
            <person name="Bonch-Osmolovskaya E.A."/>
            <person name="Kublanov I.V."/>
        </authorList>
    </citation>
    <scope>NUCLEOTIDE SEQUENCE [LARGE SCALE GENOMIC DNA]</scope>
    <source>
        <strain evidence="2 3">GM2012</strain>
    </source>
</reference>
<feature type="region of interest" description="Disordered" evidence="1">
    <location>
        <begin position="363"/>
        <end position="389"/>
    </location>
</feature>
<sequence>MRAVIEAEGPMPRTVVLLTIPQLRCRDVTPGGLGSLERLSSKGAMIPVIPPFPGLAASAFASLMTGLPPREHGLIGNTYFDRQSRRVMTAPLPDSVVDGRKLWHLAREARPGARVLLWFAPNSRGAEVDLDAWLEGPGALATAPEGLGGRLVSRFGPFPQEGEPDDAPLPYLSSTSWILRSAAETIREERPDLAIVRVPYLGQVARRFGPDGRHAGQAVPALDGLLREFLRSLPEDSAVVAVSESIVTPVIDPVYPNRVLRELSLLETVPLPSGGLGVDLDESAAFALADHQLCHIYLNDPAAAGLISAVFAGERSEGVFLVVSTDEQRRLLGLDHPRAGDIVLVSCPDSWFAPDWWDATGGRPEVETESALPVGTGSGSSLDPDHVRGSLGAPPPNDLYIGVLICSECGRLSQDGEQPVDSAEVVRVILDLLRTT</sequence>
<dbReference type="InterPro" id="IPR017850">
    <property type="entry name" value="Alkaline_phosphatase_core_sf"/>
</dbReference>
<dbReference type="Proteomes" id="UP000280296">
    <property type="component" value="Unassembled WGS sequence"/>
</dbReference>
<proteinExistence type="predicted"/>
<protein>
    <submittedName>
        <fullName evidence="2">Alkaline phosphatase family protein</fullName>
    </submittedName>
</protein>
<gene>
    <name evidence="2" type="ORF">TsocGM_08610</name>
</gene>
<evidence type="ECO:0000313" key="3">
    <source>
        <dbReference type="Proteomes" id="UP000280296"/>
    </source>
</evidence>
<evidence type="ECO:0000256" key="1">
    <source>
        <dbReference type="SAM" id="MobiDB-lite"/>
    </source>
</evidence>
<dbReference type="EMBL" id="RYZH01000013">
    <property type="protein sequence ID" value="RUL88188.1"/>
    <property type="molecule type" value="Genomic_DNA"/>
</dbReference>
<keyword evidence="3" id="KW-1185">Reference proteome</keyword>
<dbReference type="Gene3D" id="3.40.720.10">
    <property type="entry name" value="Alkaline Phosphatase, subunit A"/>
    <property type="match status" value="1"/>
</dbReference>
<dbReference type="Pfam" id="PF01663">
    <property type="entry name" value="Phosphodiest"/>
    <property type="match status" value="1"/>
</dbReference>
<organism evidence="2 3">
    <name type="scientific">Tautonia sociabilis</name>
    <dbReference type="NCBI Taxonomy" id="2080755"/>
    <lineage>
        <taxon>Bacteria</taxon>
        <taxon>Pseudomonadati</taxon>
        <taxon>Planctomycetota</taxon>
        <taxon>Planctomycetia</taxon>
        <taxon>Isosphaerales</taxon>
        <taxon>Isosphaeraceae</taxon>
        <taxon>Tautonia</taxon>
    </lineage>
</organism>
<dbReference type="AlphaFoldDB" id="A0A432MM82"/>
<name>A0A432MM82_9BACT</name>
<reference evidence="2 3" key="1">
    <citation type="submission" date="2018-12" db="EMBL/GenBank/DDBJ databases">
        <authorList>
            <person name="Toschakov S.V."/>
        </authorList>
    </citation>
    <scope>NUCLEOTIDE SEQUENCE [LARGE SCALE GENOMIC DNA]</scope>
    <source>
        <strain evidence="2 3">GM2012</strain>
    </source>
</reference>
<comment type="caution">
    <text evidence="2">The sequence shown here is derived from an EMBL/GenBank/DDBJ whole genome shotgun (WGS) entry which is preliminary data.</text>
</comment>
<evidence type="ECO:0000313" key="2">
    <source>
        <dbReference type="EMBL" id="RUL88188.1"/>
    </source>
</evidence>
<dbReference type="SUPFAM" id="SSF53649">
    <property type="entry name" value="Alkaline phosphatase-like"/>
    <property type="match status" value="1"/>
</dbReference>
<dbReference type="InterPro" id="IPR002591">
    <property type="entry name" value="Phosphodiest/P_Trfase"/>
</dbReference>